<dbReference type="Gene3D" id="3.30.450.40">
    <property type="match status" value="1"/>
</dbReference>
<evidence type="ECO:0000256" key="3">
    <source>
        <dbReference type="ARBA" id="ARBA00023163"/>
    </source>
</evidence>
<protein>
    <submittedName>
        <fullName evidence="6">Transcription regulator iclr n-terminal</fullName>
    </submittedName>
</protein>
<evidence type="ECO:0000259" key="5">
    <source>
        <dbReference type="PROSITE" id="PS51078"/>
    </source>
</evidence>
<dbReference type="SUPFAM" id="SSF46785">
    <property type="entry name" value="Winged helix' DNA-binding domain"/>
    <property type="match status" value="1"/>
</dbReference>
<organism evidence="6 7">
    <name type="scientific">Lucifera butyrica</name>
    <dbReference type="NCBI Taxonomy" id="1351585"/>
    <lineage>
        <taxon>Bacteria</taxon>
        <taxon>Bacillati</taxon>
        <taxon>Bacillota</taxon>
        <taxon>Negativicutes</taxon>
        <taxon>Veillonellales</taxon>
        <taxon>Veillonellaceae</taxon>
        <taxon>Lucifera</taxon>
    </lineage>
</organism>
<feature type="domain" description="HTH iclR-type" evidence="4">
    <location>
        <begin position="9"/>
        <end position="70"/>
    </location>
</feature>
<dbReference type="InterPro" id="IPR014757">
    <property type="entry name" value="Tscrpt_reg_IclR_C"/>
</dbReference>
<dbReference type="Gene3D" id="1.10.10.10">
    <property type="entry name" value="Winged helix-like DNA-binding domain superfamily/Winged helix DNA-binding domain"/>
    <property type="match status" value="1"/>
</dbReference>
<name>A0A498RLC9_9FIRM</name>
<dbReference type="Pfam" id="PF01614">
    <property type="entry name" value="IclR_C"/>
    <property type="match status" value="1"/>
</dbReference>
<dbReference type="GO" id="GO:0003677">
    <property type="term" value="F:DNA binding"/>
    <property type="evidence" value="ECO:0007669"/>
    <property type="project" value="UniProtKB-KW"/>
</dbReference>
<evidence type="ECO:0000259" key="4">
    <source>
        <dbReference type="PROSITE" id="PS51077"/>
    </source>
</evidence>
<dbReference type="PROSITE" id="PS51077">
    <property type="entry name" value="HTH_ICLR"/>
    <property type="match status" value="1"/>
</dbReference>
<dbReference type="InterPro" id="IPR029016">
    <property type="entry name" value="GAF-like_dom_sf"/>
</dbReference>
<keyword evidence="1" id="KW-0805">Transcription regulation</keyword>
<dbReference type="Proteomes" id="UP000277811">
    <property type="component" value="Unassembled WGS sequence"/>
</dbReference>
<dbReference type="RefSeq" id="WP_122630713.1">
    <property type="nucleotide sequence ID" value="NZ_UPPP01000134.1"/>
</dbReference>
<accession>A0A498RLC9</accession>
<evidence type="ECO:0000256" key="1">
    <source>
        <dbReference type="ARBA" id="ARBA00023015"/>
    </source>
</evidence>
<dbReference type="PANTHER" id="PTHR30136">
    <property type="entry name" value="HELIX-TURN-HELIX TRANSCRIPTIONAL REGULATOR, ICLR FAMILY"/>
    <property type="match status" value="1"/>
</dbReference>
<dbReference type="Pfam" id="PF09339">
    <property type="entry name" value="HTH_IclR"/>
    <property type="match status" value="1"/>
</dbReference>
<proteinExistence type="predicted"/>
<dbReference type="GO" id="GO:0045892">
    <property type="term" value="P:negative regulation of DNA-templated transcription"/>
    <property type="evidence" value="ECO:0007669"/>
    <property type="project" value="TreeGrafter"/>
</dbReference>
<dbReference type="EMBL" id="UPPP01000134">
    <property type="protein sequence ID" value="VBB09868.1"/>
    <property type="molecule type" value="Genomic_DNA"/>
</dbReference>
<dbReference type="PANTHER" id="PTHR30136:SF24">
    <property type="entry name" value="HTH-TYPE TRANSCRIPTIONAL REPRESSOR ALLR"/>
    <property type="match status" value="1"/>
</dbReference>
<dbReference type="GO" id="GO:0003700">
    <property type="term" value="F:DNA-binding transcription factor activity"/>
    <property type="evidence" value="ECO:0007669"/>
    <property type="project" value="TreeGrafter"/>
</dbReference>
<dbReference type="InterPro" id="IPR036388">
    <property type="entry name" value="WH-like_DNA-bd_sf"/>
</dbReference>
<dbReference type="InterPro" id="IPR036390">
    <property type="entry name" value="WH_DNA-bd_sf"/>
</dbReference>
<dbReference type="InterPro" id="IPR050707">
    <property type="entry name" value="HTH_MetabolicPath_Reg"/>
</dbReference>
<evidence type="ECO:0000313" key="7">
    <source>
        <dbReference type="Proteomes" id="UP000277811"/>
    </source>
</evidence>
<keyword evidence="3" id="KW-0804">Transcription</keyword>
<dbReference type="OrthoDB" id="9791752at2"/>
<feature type="domain" description="IclR-ED" evidence="5">
    <location>
        <begin position="71"/>
        <end position="252"/>
    </location>
</feature>
<keyword evidence="7" id="KW-1185">Reference proteome</keyword>
<sequence>MDEKKQPYGTVLIKASLILDFLANCNEPQPLNAIARETGLTNSTALKILETLLQIGYVKKDRDKKFSIGTSLIHYSHKAINDLEIKDIAQPYLEELQQISGETVHLGIQDKDNVIYITKIESTKAVCTYSTIGKNLPMYCSSMGKSILAARSDEYLAGYLQRNPLHPFTRNTITREQDFRREIAKVREQGYAIDNCEHEEEVICIGTALTKGGKIHGAISIGIPEYRATAPVRQEIIAAVLQCKQKTLQHLE</sequence>
<keyword evidence="2" id="KW-0238">DNA-binding</keyword>
<dbReference type="PROSITE" id="PS51078">
    <property type="entry name" value="ICLR_ED"/>
    <property type="match status" value="1"/>
</dbReference>
<dbReference type="SMART" id="SM00346">
    <property type="entry name" value="HTH_ICLR"/>
    <property type="match status" value="1"/>
</dbReference>
<evidence type="ECO:0000256" key="2">
    <source>
        <dbReference type="ARBA" id="ARBA00023125"/>
    </source>
</evidence>
<reference evidence="6 7" key="1">
    <citation type="submission" date="2018-06" db="EMBL/GenBank/DDBJ databases">
        <authorList>
            <person name="Strepis N."/>
        </authorList>
    </citation>
    <scope>NUCLEOTIDE SEQUENCE [LARGE SCALE GENOMIC DNA]</scope>
    <source>
        <strain evidence="6">LUCI</strain>
    </source>
</reference>
<evidence type="ECO:0000313" key="6">
    <source>
        <dbReference type="EMBL" id="VBB09868.1"/>
    </source>
</evidence>
<dbReference type="AlphaFoldDB" id="A0A498RLC9"/>
<dbReference type="InterPro" id="IPR005471">
    <property type="entry name" value="Tscrpt_reg_IclR_N"/>
</dbReference>
<gene>
    <name evidence="6" type="ORF">LUCI_5166</name>
</gene>
<dbReference type="SUPFAM" id="SSF55781">
    <property type="entry name" value="GAF domain-like"/>
    <property type="match status" value="1"/>
</dbReference>